<keyword evidence="1" id="KW-0812">Transmembrane</keyword>
<feature type="transmembrane region" description="Helical" evidence="1">
    <location>
        <begin position="155"/>
        <end position="178"/>
    </location>
</feature>
<comment type="caution">
    <text evidence="2">The sequence shown here is derived from an EMBL/GenBank/DDBJ whole genome shotgun (WGS) entry which is preliminary data.</text>
</comment>
<sequence>MVDWFYVVYGVAVFSLGLNAMVLALYFGFRDFKRVVNDWFKLRFKIDRASLIRATFFNANKRTSTQFLHMNDKGLIEPEGTENATYKVNEARIVHDPDGIPNAYFIVGNATQVDVYAEGKKSQASAHLIDAAIKLAMTAGDFGPLHEFITFVRKWIPYLVMAMVVIAAVLAILLWVMFDMAGNISAAAGGVINV</sequence>
<dbReference type="EMBL" id="LAZR01015357">
    <property type="protein sequence ID" value="KKM13541.1"/>
    <property type="molecule type" value="Genomic_DNA"/>
</dbReference>
<evidence type="ECO:0000256" key="1">
    <source>
        <dbReference type="SAM" id="Phobius"/>
    </source>
</evidence>
<keyword evidence="1" id="KW-0472">Membrane</keyword>
<protein>
    <submittedName>
        <fullName evidence="2">Uncharacterized protein</fullName>
    </submittedName>
</protein>
<reference evidence="2" key="1">
    <citation type="journal article" date="2015" name="Nature">
        <title>Complex archaea that bridge the gap between prokaryotes and eukaryotes.</title>
        <authorList>
            <person name="Spang A."/>
            <person name="Saw J.H."/>
            <person name="Jorgensen S.L."/>
            <person name="Zaremba-Niedzwiedzka K."/>
            <person name="Martijn J."/>
            <person name="Lind A.E."/>
            <person name="van Eijk R."/>
            <person name="Schleper C."/>
            <person name="Guy L."/>
            <person name="Ettema T.J."/>
        </authorList>
    </citation>
    <scope>NUCLEOTIDE SEQUENCE</scope>
</reference>
<keyword evidence="1" id="KW-1133">Transmembrane helix</keyword>
<organism evidence="2">
    <name type="scientific">marine sediment metagenome</name>
    <dbReference type="NCBI Taxonomy" id="412755"/>
    <lineage>
        <taxon>unclassified sequences</taxon>
        <taxon>metagenomes</taxon>
        <taxon>ecological metagenomes</taxon>
    </lineage>
</organism>
<accession>A0A0F9HDT0</accession>
<evidence type="ECO:0000313" key="2">
    <source>
        <dbReference type="EMBL" id="KKM13541.1"/>
    </source>
</evidence>
<feature type="transmembrane region" description="Helical" evidence="1">
    <location>
        <begin position="6"/>
        <end position="29"/>
    </location>
</feature>
<gene>
    <name evidence="2" type="ORF">LCGC14_1715200</name>
</gene>
<dbReference type="AlphaFoldDB" id="A0A0F9HDT0"/>
<proteinExistence type="predicted"/>
<name>A0A0F9HDT0_9ZZZZ</name>